<gene>
    <name evidence="1" type="ORF">IAB27_03635</name>
</gene>
<dbReference type="Proteomes" id="UP000886786">
    <property type="component" value="Unassembled WGS sequence"/>
</dbReference>
<reference evidence="1" key="2">
    <citation type="journal article" date="2021" name="PeerJ">
        <title>Extensive microbial diversity within the chicken gut microbiome revealed by metagenomics and culture.</title>
        <authorList>
            <person name="Gilroy R."/>
            <person name="Ravi A."/>
            <person name="Getino M."/>
            <person name="Pursley I."/>
            <person name="Horton D.L."/>
            <person name="Alikhan N.F."/>
            <person name="Baker D."/>
            <person name="Gharbi K."/>
            <person name="Hall N."/>
            <person name="Watson M."/>
            <person name="Adriaenssens E.M."/>
            <person name="Foster-Nyarko E."/>
            <person name="Jarju S."/>
            <person name="Secka A."/>
            <person name="Antonio M."/>
            <person name="Oren A."/>
            <person name="Chaudhuri R.R."/>
            <person name="La Ragione R."/>
            <person name="Hildebrand F."/>
            <person name="Pallen M.J."/>
        </authorList>
    </citation>
    <scope>NUCLEOTIDE SEQUENCE</scope>
    <source>
        <strain evidence="1">CHK147-3167</strain>
    </source>
</reference>
<name>A0A9D0ZSG8_9FIRM</name>
<dbReference type="EMBL" id="DVFV01000069">
    <property type="protein sequence ID" value="HIQ90702.1"/>
    <property type="molecule type" value="Genomic_DNA"/>
</dbReference>
<proteinExistence type="predicted"/>
<sequence>MSNGETELYGKTVDELASNLEVQSDGKVTGTLNYVTGYTGFNSTVVEEQSGNYFPFSLEVTGTNMTFKKNGEVSKENIPFEKNNVFRITSKTDKFEVLVDNESVITFDFSETKLKTATKSRSKK</sequence>
<reference evidence="1" key="1">
    <citation type="submission" date="2020-10" db="EMBL/GenBank/DDBJ databases">
        <authorList>
            <person name="Gilroy R."/>
        </authorList>
    </citation>
    <scope>NUCLEOTIDE SEQUENCE</scope>
    <source>
        <strain evidence="1">CHK147-3167</strain>
    </source>
</reference>
<dbReference type="AlphaFoldDB" id="A0A9D0ZSG8"/>
<protein>
    <submittedName>
        <fullName evidence="1">Uncharacterized protein</fullName>
    </submittedName>
</protein>
<organism evidence="1 2">
    <name type="scientific">Candidatus Coprosoma intestinipullorum</name>
    <dbReference type="NCBI Taxonomy" id="2840752"/>
    <lineage>
        <taxon>Bacteria</taxon>
        <taxon>Bacillati</taxon>
        <taxon>Bacillota</taxon>
        <taxon>Bacillota incertae sedis</taxon>
        <taxon>Candidatus Coprosoma</taxon>
    </lineage>
</organism>
<evidence type="ECO:0000313" key="1">
    <source>
        <dbReference type="EMBL" id="HIQ90702.1"/>
    </source>
</evidence>
<evidence type="ECO:0000313" key="2">
    <source>
        <dbReference type="Proteomes" id="UP000886786"/>
    </source>
</evidence>
<comment type="caution">
    <text evidence="1">The sequence shown here is derived from an EMBL/GenBank/DDBJ whole genome shotgun (WGS) entry which is preliminary data.</text>
</comment>
<accession>A0A9D0ZSG8</accession>